<evidence type="ECO:0000313" key="2">
    <source>
        <dbReference type="EMBL" id="RXF68948.1"/>
    </source>
</evidence>
<dbReference type="AlphaFoldDB" id="A0A4Q0M777"/>
<proteinExistence type="predicted"/>
<dbReference type="Proteomes" id="UP000290848">
    <property type="component" value="Unassembled WGS sequence"/>
</dbReference>
<evidence type="ECO:0000313" key="3">
    <source>
        <dbReference type="Proteomes" id="UP000290848"/>
    </source>
</evidence>
<feature type="domain" description="Beta-lactamase class A catalytic" evidence="1">
    <location>
        <begin position="64"/>
        <end position="335"/>
    </location>
</feature>
<organism evidence="2 3">
    <name type="scientific">Arcticibacter tournemirensis</name>
    <dbReference type="NCBI Taxonomy" id="699437"/>
    <lineage>
        <taxon>Bacteria</taxon>
        <taxon>Pseudomonadati</taxon>
        <taxon>Bacteroidota</taxon>
        <taxon>Sphingobacteriia</taxon>
        <taxon>Sphingobacteriales</taxon>
        <taxon>Sphingobacteriaceae</taxon>
        <taxon>Arcticibacter</taxon>
    </lineage>
</organism>
<dbReference type="GO" id="GO:0030655">
    <property type="term" value="P:beta-lactam antibiotic catabolic process"/>
    <property type="evidence" value="ECO:0007669"/>
    <property type="project" value="InterPro"/>
</dbReference>
<accession>A0A4Q0M777</accession>
<comment type="caution">
    <text evidence="2">The sequence shown here is derived from an EMBL/GenBank/DDBJ whole genome shotgun (WGS) entry which is preliminary data.</text>
</comment>
<dbReference type="EMBL" id="RXOC01000009">
    <property type="protein sequence ID" value="RXF68948.1"/>
    <property type="molecule type" value="Genomic_DNA"/>
</dbReference>
<sequence length="398" mass="47190">MMSLSLVAKKTDKWLSELLYSKGSPLFRKILDNPETYQYQVIFTRIDRDKQNKPHFKSYYLNTDRERYFNPASTVKLPTALLALEKLNEINVKGLDKYTDMITDSAFSGQTSVLKDVSSENGYPSIAHYVKKIFLVSDNDAYNRLYEWVGQQTLNEKLWKKGYTNTRITRRFWPMTDEENRHTNPISFLKEGKRIYQQPAAFSEAQFDFSKKVSIGNSYYNRDEVLIKEPMDFTRHNCFPLEDQQRILRSVLFPESVSKDKRFGLTADDYSFLYKYLSMLPRESDFPRYDTTEFFDSYAKFFIYRAEKRNIPRQMRIYSKAGWSYGFLTDNAYIADLENNCEFLISATIYVNSDGVLNDDKYDYETIGYPFFKELGEIIHQKEIQRNRKNKPDLSRFR</sequence>
<name>A0A4Q0M777_9SPHI</name>
<evidence type="ECO:0000259" key="1">
    <source>
        <dbReference type="Pfam" id="PF13354"/>
    </source>
</evidence>
<dbReference type="Gene3D" id="3.40.710.10">
    <property type="entry name" value="DD-peptidase/beta-lactamase superfamily"/>
    <property type="match status" value="1"/>
</dbReference>
<dbReference type="Pfam" id="PF13354">
    <property type="entry name" value="Beta-lactamase2"/>
    <property type="match status" value="1"/>
</dbReference>
<dbReference type="InterPro" id="IPR045155">
    <property type="entry name" value="Beta-lactam_cat"/>
</dbReference>
<dbReference type="InterPro" id="IPR012338">
    <property type="entry name" value="Beta-lactam/transpept-like"/>
</dbReference>
<gene>
    <name evidence="2" type="ORF">EKH83_13905</name>
</gene>
<dbReference type="GO" id="GO:0008800">
    <property type="term" value="F:beta-lactamase activity"/>
    <property type="evidence" value="ECO:0007669"/>
    <property type="project" value="InterPro"/>
</dbReference>
<protein>
    <recommendedName>
        <fullName evidence="1">Beta-lactamase class A catalytic domain-containing protein</fullName>
    </recommendedName>
</protein>
<reference evidence="2 3" key="1">
    <citation type="submission" date="2018-12" db="EMBL/GenBank/DDBJ databases">
        <title>The Draft Genome Sequence of the Soil Bacterium Pedobacter tournemirensis R1.</title>
        <authorList>
            <person name="He J."/>
        </authorList>
    </citation>
    <scope>NUCLEOTIDE SEQUENCE [LARGE SCALE GENOMIC DNA]</scope>
    <source>
        <strain evidence="2 3">R1</strain>
    </source>
</reference>
<dbReference type="SUPFAM" id="SSF56601">
    <property type="entry name" value="beta-lactamase/transpeptidase-like"/>
    <property type="match status" value="1"/>
</dbReference>